<dbReference type="EMBL" id="CP000728">
    <property type="protein sequence ID" value="ABS42107.1"/>
    <property type="molecule type" value="Genomic_DNA"/>
</dbReference>
<dbReference type="HOGENOM" id="CLU_2952025_0_0_9"/>
<evidence type="ECO:0000313" key="2">
    <source>
        <dbReference type="Proteomes" id="UP000002410"/>
    </source>
</evidence>
<gene>
    <name evidence="1" type="ordered locus">CLI_1890</name>
</gene>
<protein>
    <submittedName>
        <fullName evidence="1">Uncharacterized protein</fullName>
    </submittedName>
</protein>
<sequence length="59" mass="7272">MHLHYSKEEFWNSTHAEIYKMWQNHIKFNGWEVKNNNEENNTKSDINYKKVNIEDIAFL</sequence>
<reference evidence="2" key="1">
    <citation type="submission" date="2007-06" db="EMBL/GenBank/DDBJ databases">
        <authorList>
            <person name="Brinkac L.M."/>
            <person name="Daugherty S."/>
            <person name="Dodson R.J."/>
            <person name="Madupu R."/>
            <person name="Brown J.L."/>
            <person name="Bruce D."/>
            <person name="Detter C."/>
            <person name="Munk C."/>
            <person name="Smith L.A."/>
            <person name="Smith T.J."/>
            <person name="White O."/>
            <person name="Brettin T.S."/>
        </authorList>
    </citation>
    <scope>NUCLEOTIDE SEQUENCE [LARGE SCALE GENOMIC DNA]</scope>
    <source>
        <strain evidence="2">Langeland / NCTC 10281 / Type F</strain>
    </source>
</reference>
<accession>A7GED8</accession>
<evidence type="ECO:0000313" key="1">
    <source>
        <dbReference type="EMBL" id="ABS42107.1"/>
    </source>
</evidence>
<name>A7GED8_CLOBL</name>
<dbReference type="AlphaFoldDB" id="A7GED8"/>
<proteinExistence type="predicted"/>
<organism evidence="1 2">
    <name type="scientific">Clostridium botulinum (strain Langeland / NCTC 10281 / Type F)</name>
    <dbReference type="NCBI Taxonomy" id="441772"/>
    <lineage>
        <taxon>Bacteria</taxon>
        <taxon>Bacillati</taxon>
        <taxon>Bacillota</taxon>
        <taxon>Clostridia</taxon>
        <taxon>Eubacteriales</taxon>
        <taxon>Clostridiaceae</taxon>
        <taxon>Clostridium</taxon>
    </lineage>
</organism>
<dbReference type="Proteomes" id="UP000002410">
    <property type="component" value="Chromosome"/>
</dbReference>
<dbReference type="KEGG" id="cbf:CLI_1890"/>